<dbReference type="SMART" id="SM00448">
    <property type="entry name" value="REC"/>
    <property type="match status" value="1"/>
</dbReference>
<sequence>MECRPRTVVIADDQRLVRLGLRALLDREPDLVVVGESADGSAALRMARELRPDVIVMDVRMPGLDGISATREILRGDPERLVVVLTTFDDAEYVDNAIIAGARGFLAKDEDPQQIIDMVRGVLAGHIFIPDAHVKRLVAAASRERLTATPIALGAREAEVAGAVVRGLSNQEIATLTHTSVSTVKATLAGLMDRTGKNNRVQLALALYPLVGPQPGAWDSVV</sequence>
<keyword evidence="2" id="KW-0805">Transcription regulation</keyword>
<protein>
    <submittedName>
        <fullName evidence="7">DNA-binding response regulator</fullName>
    </submittedName>
</protein>
<evidence type="ECO:0000256" key="2">
    <source>
        <dbReference type="ARBA" id="ARBA00023015"/>
    </source>
</evidence>
<dbReference type="Pfam" id="PF00072">
    <property type="entry name" value="Response_reg"/>
    <property type="match status" value="1"/>
</dbReference>
<dbReference type="GO" id="GO:0003677">
    <property type="term" value="F:DNA binding"/>
    <property type="evidence" value="ECO:0007669"/>
    <property type="project" value="UniProtKB-KW"/>
</dbReference>
<dbReference type="Gene3D" id="3.40.50.2300">
    <property type="match status" value="1"/>
</dbReference>
<dbReference type="PROSITE" id="PS50110">
    <property type="entry name" value="RESPONSE_REGULATORY"/>
    <property type="match status" value="1"/>
</dbReference>
<keyword evidence="8" id="KW-1185">Reference proteome</keyword>
<dbReference type="GO" id="GO:0000160">
    <property type="term" value="P:phosphorelay signal transduction system"/>
    <property type="evidence" value="ECO:0007669"/>
    <property type="project" value="InterPro"/>
</dbReference>
<dbReference type="Proteomes" id="UP000467193">
    <property type="component" value="Chromosome"/>
</dbReference>
<evidence type="ECO:0000256" key="4">
    <source>
        <dbReference type="ARBA" id="ARBA00023163"/>
    </source>
</evidence>
<name>A0A7I7QZ58_9MYCO</name>
<keyword evidence="1 5" id="KW-0597">Phosphoprotein</keyword>
<evidence type="ECO:0000259" key="6">
    <source>
        <dbReference type="PROSITE" id="PS50110"/>
    </source>
</evidence>
<evidence type="ECO:0000256" key="3">
    <source>
        <dbReference type="ARBA" id="ARBA00023125"/>
    </source>
</evidence>
<keyword evidence="4" id="KW-0804">Transcription</keyword>
<evidence type="ECO:0000256" key="1">
    <source>
        <dbReference type="ARBA" id="ARBA00022553"/>
    </source>
</evidence>
<feature type="modified residue" description="4-aspartylphosphate" evidence="5">
    <location>
        <position position="58"/>
    </location>
</feature>
<dbReference type="GO" id="GO:0006355">
    <property type="term" value="P:regulation of DNA-templated transcription"/>
    <property type="evidence" value="ECO:0007669"/>
    <property type="project" value="InterPro"/>
</dbReference>
<proteinExistence type="predicted"/>
<evidence type="ECO:0000313" key="8">
    <source>
        <dbReference type="Proteomes" id="UP000467193"/>
    </source>
</evidence>
<dbReference type="KEGG" id="msei:MSEDJ_56880"/>
<dbReference type="PANTHER" id="PTHR43214:SF24">
    <property type="entry name" value="TRANSCRIPTIONAL REGULATORY PROTEIN NARL-RELATED"/>
    <property type="match status" value="1"/>
</dbReference>
<dbReference type="InterPro" id="IPR011006">
    <property type="entry name" value="CheY-like_superfamily"/>
</dbReference>
<reference evidence="7 8" key="1">
    <citation type="journal article" date="2019" name="Emerg. Microbes Infect.">
        <title>Comprehensive subspecies identification of 175 nontuberculous mycobacteria species based on 7547 genomic profiles.</title>
        <authorList>
            <person name="Matsumoto Y."/>
            <person name="Kinjo T."/>
            <person name="Motooka D."/>
            <person name="Nabeya D."/>
            <person name="Jung N."/>
            <person name="Uechi K."/>
            <person name="Horii T."/>
            <person name="Iida T."/>
            <person name="Fujita J."/>
            <person name="Nakamura S."/>
        </authorList>
    </citation>
    <scope>NUCLEOTIDE SEQUENCE [LARGE SCALE GENOMIC DNA]</scope>
    <source>
        <strain evidence="7 8">JCM 17899</strain>
    </source>
</reference>
<dbReference type="CDD" id="cd17535">
    <property type="entry name" value="REC_NarL-like"/>
    <property type="match status" value="1"/>
</dbReference>
<keyword evidence="3 7" id="KW-0238">DNA-binding</keyword>
<dbReference type="InterPro" id="IPR058245">
    <property type="entry name" value="NreC/VraR/RcsB-like_REC"/>
</dbReference>
<dbReference type="AlphaFoldDB" id="A0A7I7QZ58"/>
<gene>
    <name evidence="7" type="ORF">MSEDJ_56880</name>
</gene>
<dbReference type="InterPro" id="IPR001789">
    <property type="entry name" value="Sig_transdc_resp-reg_receiver"/>
</dbReference>
<dbReference type="InterPro" id="IPR016032">
    <property type="entry name" value="Sig_transdc_resp-reg_C-effctor"/>
</dbReference>
<feature type="domain" description="Response regulatory" evidence="6">
    <location>
        <begin position="7"/>
        <end position="123"/>
    </location>
</feature>
<dbReference type="InterPro" id="IPR000792">
    <property type="entry name" value="Tscrpt_reg_LuxR_C"/>
</dbReference>
<evidence type="ECO:0000256" key="5">
    <source>
        <dbReference type="PROSITE-ProRule" id="PRU00169"/>
    </source>
</evidence>
<dbReference type="EMBL" id="AP022588">
    <property type="protein sequence ID" value="BBY31592.1"/>
    <property type="molecule type" value="Genomic_DNA"/>
</dbReference>
<organism evidence="7 8">
    <name type="scientific">Mycolicibacterium sediminis</name>
    <dbReference type="NCBI Taxonomy" id="1286180"/>
    <lineage>
        <taxon>Bacteria</taxon>
        <taxon>Bacillati</taxon>
        <taxon>Actinomycetota</taxon>
        <taxon>Actinomycetes</taxon>
        <taxon>Mycobacteriales</taxon>
        <taxon>Mycobacteriaceae</taxon>
        <taxon>Mycolicibacterium</taxon>
    </lineage>
</organism>
<accession>A0A7I7QZ58</accession>
<dbReference type="SUPFAM" id="SSF46894">
    <property type="entry name" value="C-terminal effector domain of the bipartite response regulators"/>
    <property type="match status" value="1"/>
</dbReference>
<dbReference type="Pfam" id="PF00196">
    <property type="entry name" value="GerE"/>
    <property type="match status" value="1"/>
</dbReference>
<dbReference type="SMART" id="SM00421">
    <property type="entry name" value="HTH_LUXR"/>
    <property type="match status" value="1"/>
</dbReference>
<dbReference type="SUPFAM" id="SSF52172">
    <property type="entry name" value="CheY-like"/>
    <property type="match status" value="1"/>
</dbReference>
<evidence type="ECO:0000313" key="7">
    <source>
        <dbReference type="EMBL" id="BBY31592.1"/>
    </source>
</evidence>
<dbReference type="InterPro" id="IPR039420">
    <property type="entry name" value="WalR-like"/>
</dbReference>
<dbReference type="PANTHER" id="PTHR43214">
    <property type="entry name" value="TWO-COMPONENT RESPONSE REGULATOR"/>
    <property type="match status" value="1"/>
</dbReference>